<name>W4LVG6_ENTF1</name>
<comment type="caution">
    <text evidence="2">The sequence shown here is derived from an EMBL/GenBank/DDBJ whole genome shotgun (WGS) entry which is preliminary data.</text>
</comment>
<protein>
    <recommendedName>
        <fullName evidence="1">UGSC-like domain-containing protein</fullName>
    </recommendedName>
</protein>
<dbReference type="Pfam" id="PF24696">
    <property type="entry name" value="UGSC"/>
    <property type="match status" value="1"/>
</dbReference>
<accession>W4LVG6</accession>
<gene>
    <name evidence="2" type="ORF">ETSY1_06095</name>
</gene>
<evidence type="ECO:0000313" key="2">
    <source>
        <dbReference type="EMBL" id="ETX01761.1"/>
    </source>
</evidence>
<sequence length="93" mass="10440">MAKLYDPTAAPTQHATPLASRVADFNGKVIGMLDISKPNGNFFLDRIAERIQADFQPKQIIRTMKPTFTRPAPEEVRKELEQQCDIVIEALAD</sequence>
<keyword evidence="3" id="KW-1185">Reference proteome</keyword>
<dbReference type="EMBL" id="AZHW01000204">
    <property type="protein sequence ID" value="ETX01761.1"/>
    <property type="molecule type" value="Genomic_DNA"/>
</dbReference>
<organism evidence="2 3">
    <name type="scientific">Entotheonella factor</name>
    <dbReference type="NCBI Taxonomy" id="1429438"/>
    <lineage>
        <taxon>Bacteria</taxon>
        <taxon>Pseudomonadati</taxon>
        <taxon>Nitrospinota/Tectimicrobiota group</taxon>
        <taxon>Candidatus Tectimicrobiota</taxon>
        <taxon>Candidatus Entotheonellia</taxon>
        <taxon>Candidatus Entotheonellales</taxon>
        <taxon>Candidatus Entotheonellaceae</taxon>
        <taxon>Candidatus Entotheonella</taxon>
    </lineage>
</organism>
<dbReference type="Proteomes" id="UP000019141">
    <property type="component" value="Unassembled WGS sequence"/>
</dbReference>
<dbReference type="InterPro" id="IPR057767">
    <property type="entry name" value="UGSC-like_dom"/>
</dbReference>
<reference evidence="2 3" key="1">
    <citation type="journal article" date="2014" name="Nature">
        <title>An environmental bacterial taxon with a large and distinct metabolic repertoire.</title>
        <authorList>
            <person name="Wilson M.C."/>
            <person name="Mori T."/>
            <person name="Ruckert C."/>
            <person name="Uria A.R."/>
            <person name="Helf M.J."/>
            <person name="Takada K."/>
            <person name="Gernert C."/>
            <person name="Steffens U.A."/>
            <person name="Heycke N."/>
            <person name="Schmitt S."/>
            <person name="Rinke C."/>
            <person name="Helfrich E.J."/>
            <person name="Brachmann A.O."/>
            <person name="Gurgui C."/>
            <person name="Wakimoto T."/>
            <person name="Kracht M."/>
            <person name="Crusemann M."/>
            <person name="Hentschel U."/>
            <person name="Abe I."/>
            <person name="Matsunaga S."/>
            <person name="Kalinowski J."/>
            <person name="Takeyama H."/>
            <person name="Piel J."/>
        </authorList>
    </citation>
    <scope>NUCLEOTIDE SEQUENCE [LARGE SCALE GENOMIC DNA]</scope>
    <source>
        <strain evidence="3">TSY1</strain>
    </source>
</reference>
<proteinExistence type="predicted"/>
<evidence type="ECO:0000259" key="1">
    <source>
        <dbReference type="Pfam" id="PF24696"/>
    </source>
</evidence>
<evidence type="ECO:0000313" key="3">
    <source>
        <dbReference type="Proteomes" id="UP000019141"/>
    </source>
</evidence>
<dbReference type="HOGENOM" id="CLU_179842_1_0_7"/>
<feature type="domain" description="UGSC-like" evidence="1">
    <location>
        <begin position="4"/>
        <end position="93"/>
    </location>
</feature>
<dbReference type="AlphaFoldDB" id="W4LVG6"/>